<dbReference type="STRING" id="1676925.ENSPKIP00000002692"/>
<feature type="compositionally biased region" description="Polar residues" evidence="2">
    <location>
        <begin position="77"/>
        <end position="86"/>
    </location>
</feature>
<protein>
    <submittedName>
        <fullName evidence="3">Uncharacterized protein</fullName>
    </submittedName>
</protein>
<evidence type="ECO:0000313" key="3">
    <source>
        <dbReference type="Ensembl" id="ENSPKIP00000002692.1"/>
    </source>
</evidence>
<feature type="compositionally biased region" description="Basic residues" evidence="2">
    <location>
        <begin position="8"/>
        <end position="19"/>
    </location>
</feature>
<reference evidence="3" key="1">
    <citation type="submission" date="2025-08" db="UniProtKB">
        <authorList>
            <consortium name="Ensembl"/>
        </authorList>
    </citation>
    <scope>IDENTIFICATION</scope>
</reference>
<sequence length="243" mass="27864">MNSSKQPAKSRRNAKKAKRGDKNEPPTKDPAECSQMSPWIKGTNAFPTGRQLPRTPPASQRDRGFLAPARTPEEPTVCQQPRQTEGGSTNFPANFHCSLLYPFFIMPSLVAVQLDEMNPECFIKGMQGYQWTAEDLEFVERAKNERQVRQLKAELCVLLKQLKDEEQKKDLALAIRDKVQADQAQMGRDFLCRKLPVAEVERMDYESVLEHIRVADVQSATREERSKLMELEEELSRLQQLCR</sequence>
<feature type="compositionally biased region" description="Basic and acidic residues" evidence="2">
    <location>
        <begin position="20"/>
        <end position="31"/>
    </location>
</feature>
<keyword evidence="1" id="KW-0175">Coiled coil</keyword>
<feature type="region of interest" description="Disordered" evidence="2">
    <location>
        <begin position="1"/>
        <end position="86"/>
    </location>
</feature>
<dbReference type="AlphaFoldDB" id="A0A3B3Q7R0"/>
<dbReference type="Proteomes" id="UP000261540">
    <property type="component" value="Unplaced"/>
</dbReference>
<organism evidence="3 4">
    <name type="scientific">Paramormyrops kingsleyae</name>
    <dbReference type="NCBI Taxonomy" id="1676925"/>
    <lineage>
        <taxon>Eukaryota</taxon>
        <taxon>Metazoa</taxon>
        <taxon>Chordata</taxon>
        <taxon>Craniata</taxon>
        <taxon>Vertebrata</taxon>
        <taxon>Euteleostomi</taxon>
        <taxon>Actinopterygii</taxon>
        <taxon>Neopterygii</taxon>
        <taxon>Teleostei</taxon>
        <taxon>Osteoglossocephala</taxon>
        <taxon>Osteoglossomorpha</taxon>
        <taxon>Osteoglossiformes</taxon>
        <taxon>Mormyridae</taxon>
        <taxon>Paramormyrops</taxon>
    </lineage>
</organism>
<keyword evidence="4" id="KW-1185">Reference proteome</keyword>
<name>A0A3B3Q7R0_9TELE</name>
<accession>A0A3B3Q7R0</accession>
<proteinExistence type="predicted"/>
<reference evidence="3" key="2">
    <citation type="submission" date="2025-09" db="UniProtKB">
        <authorList>
            <consortium name="Ensembl"/>
        </authorList>
    </citation>
    <scope>IDENTIFICATION</scope>
</reference>
<evidence type="ECO:0000256" key="2">
    <source>
        <dbReference type="SAM" id="MobiDB-lite"/>
    </source>
</evidence>
<dbReference type="Ensembl" id="ENSPKIT00000026641.1">
    <property type="protein sequence ID" value="ENSPKIP00000002692.1"/>
    <property type="gene ID" value="ENSPKIG00000020488.1"/>
</dbReference>
<feature type="coiled-coil region" evidence="1">
    <location>
        <begin position="214"/>
        <end position="241"/>
    </location>
</feature>
<dbReference type="GeneTree" id="ENSGT00940000171777"/>
<evidence type="ECO:0000256" key="1">
    <source>
        <dbReference type="SAM" id="Coils"/>
    </source>
</evidence>
<evidence type="ECO:0000313" key="4">
    <source>
        <dbReference type="Proteomes" id="UP000261540"/>
    </source>
</evidence>